<dbReference type="GO" id="GO:0085020">
    <property type="term" value="P:protein K6-linked ubiquitination"/>
    <property type="evidence" value="ECO:0007669"/>
    <property type="project" value="TreeGrafter"/>
</dbReference>
<dbReference type="PANTHER" id="PTHR24171">
    <property type="entry name" value="ANKYRIN REPEAT DOMAIN-CONTAINING PROTEIN 39-RELATED"/>
    <property type="match status" value="1"/>
</dbReference>
<dbReference type="EMBL" id="UINC01166742">
    <property type="protein sequence ID" value="SVD68861.1"/>
    <property type="molecule type" value="Genomic_DNA"/>
</dbReference>
<dbReference type="GO" id="GO:0031436">
    <property type="term" value="C:BRCA1-BARD1 complex"/>
    <property type="evidence" value="ECO:0007669"/>
    <property type="project" value="TreeGrafter"/>
</dbReference>
<dbReference type="PANTHER" id="PTHR24171:SF8">
    <property type="entry name" value="BRCA1-ASSOCIATED RING DOMAIN PROTEIN 1"/>
    <property type="match status" value="1"/>
</dbReference>
<proteinExistence type="predicted"/>
<dbReference type="GO" id="GO:0004842">
    <property type="term" value="F:ubiquitin-protein transferase activity"/>
    <property type="evidence" value="ECO:0007669"/>
    <property type="project" value="TreeGrafter"/>
</dbReference>
<organism evidence="3">
    <name type="scientific">marine metagenome</name>
    <dbReference type="NCBI Taxonomy" id="408172"/>
    <lineage>
        <taxon>unclassified sequences</taxon>
        <taxon>metagenomes</taxon>
        <taxon>ecological metagenomes</taxon>
    </lineage>
</organism>
<dbReference type="SMART" id="SM00248">
    <property type="entry name" value="ANK"/>
    <property type="match status" value="2"/>
</dbReference>
<reference evidence="3" key="1">
    <citation type="submission" date="2018-05" db="EMBL/GenBank/DDBJ databases">
        <authorList>
            <person name="Lanie J.A."/>
            <person name="Ng W.-L."/>
            <person name="Kazmierczak K.M."/>
            <person name="Andrzejewski T.M."/>
            <person name="Davidsen T.M."/>
            <person name="Wayne K.J."/>
            <person name="Tettelin H."/>
            <person name="Glass J.I."/>
            <person name="Rusch D."/>
            <person name="Podicherti R."/>
            <person name="Tsui H.-C.T."/>
            <person name="Winkler M.E."/>
        </authorList>
    </citation>
    <scope>NUCLEOTIDE SEQUENCE</scope>
</reference>
<dbReference type="PROSITE" id="PS50088">
    <property type="entry name" value="ANK_REPEAT"/>
    <property type="match status" value="1"/>
</dbReference>
<evidence type="ECO:0000256" key="2">
    <source>
        <dbReference type="ARBA" id="ARBA00023043"/>
    </source>
</evidence>
<evidence type="ECO:0000313" key="3">
    <source>
        <dbReference type="EMBL" id="SVD68861.1"/>
    </source>
</evidence>
<dbReference type="SUPFAM" id="SSF48403">
    <property type="entry name" value="Ankyrin repeat"/>
    <property type="match status" value="1"/>
</dbReference>
<keyword evidence="1" id="KW-0677">Repeat</keyword>
<dbReference type="PROSITE" id="PS50297">
    <property type="entry name" value="ANK_REP_REGION"/>
    <property type="match status" value="1"/>
</dbReference>
<name>A0A382XEP8_9ZZZZ</name>
<gene>
    <name evidence="3" type="ORF">METZ01_LOCUS421715</name>
</gene>
<sequence>MKQILITTIAAVLLVGCGKSQSKLIIQAAEEGNIEAVKQRLAEGADANAKNNFGETALHKASAEGHREIVELLVANGADVNVKDRNGWTPLHHVAWEDH</sequence>
<keyword evidence="2" id="KW-0040">ANK repeat</keyword>
<dbReference type="Gene3D" id="1.25.40.20">
    <property type="entry name" value="Ankyrin repeat-containing domain"/>
    <property type="match status" value="1"/>
</dbReference>
<dbReference type="AlphaFoldDB" id="A0A382XEP8"/>
<dbReference type="InterPro" id="IPR002110">
    <property type="entry name" value="Ankyrin_rpt"/>
</dbReference>
<accession>A0A382XEP8</accession>
<evidence type="ECO:0000256" key="1">
    <source>
        <dbReference type="ARBA" id="ARBA00022737"/>
    </source>
</evidence>
<feature type="non-terminal residue" evidence="3">
    <location>
        <position position="99"/>
    </location>
</feature>
<dbReference type="GO" id="GO:0070531">
    <property type="term" value="C:BRCA1-A complex"/>
    <property type="evidence" value="ECO:0007669"/>
    <property type="project" value="TreeGrafter"/>
</dbReference>
<dbReference type="InterPro" id="IPR036770">
    <property type="entry name" value="Ankyrin_rpt-contain_sf"/>
</dbReference>
<dbReference type="PROSITE" id="PS51257">
    <property type="entry name" value="PROKAR_LIPOPROTEIN"/>
    <property type="match status" value="1"/>
</dbReference>
<protein>
    <submittedName>
        <fullName evidence="3">Uncharacterized protein</fullName>
    </submittedName>
</protein>
<dbReference type="Pfam" id="PF12796">
    <property type="entry name" value="Ank_2"/>
    <property type="match status" value="1"/>
</dbReference>